<comment type="caution">
    <text evidence="3">The sequence shown here is derived from an EMBL/GenBank/DDBJ whole genome shotgun (WGS) entry which is preliminary data.</text>
</comment>
<dbReference type="RefSeq" id="WP_106871779.1">
    <property type="nucleotide sequence ID" value="NZ_CP053841.1"/>
</dbReference>
<dbReference type="Gene3D" id="3.40.50.2000">
    <property type="entry name" value="Glycogen Phosphorylase B"/>
    <property type="match status" value="2"/>
</dbReference>
<dbReference type="OrthoDB" id="9797795at2"/>
<evidence type="ECO:0000256" key="1">
    <source>
        <dbReference type="ARBA" id="ARBA00022676"/>
    </source>
</evidence>
<dbReference type="Proteomes" id="UP000240535">
    <property type="component" value="Unassembled WGS sequence"/>
</dbReference>
<organism evidence="3 4">
    <name type="scientific">Campylobacter blaseri</name>
    <dbReference type="NCBI Taxonomy" id="2042961"/>
    <lineage>
        <taxon>Bacteria</taxon>
        <taxon>Pseudomonadati</taxon>
        <taxon>Campylobacterota</taxon>
        <taxon>Epsilonproteobacteria</taxon>
        <taxon>Campylobacterales</taxon>
        <taxon>Campylobacteraceae</taxon>
        <taxon>Campylobacter</taxon>
    </lineage>
</organism>
<evidence type="ECO:0000313" key="4">
    <source>
        <dbReference type="Proteomes" id="UP000240535"/>
    </source>
</evidence>
<keyword evidence="1" id="KW-0328">Glycosyltransferase</keyword>
<proteinExistence type="predicted"/>
<accession>A0A2P8QZQ4</accession>
<protein>
    <submittedName>
        <fullName evidence="3">ADP-heptose--LPS heptosyltransferase</fullName>
    </submittedName>
</protein>
<reference evidence="4" key="1">
    <citation type="submission" date="2017-10" db="EMBL/GenBank/DDBJ databases">
        <title>Campylobacter species from seals.</title>
        <authorList>
            <person name="Gilbert M.J."/>
            <person name="Zomer A.L."/>
            <person name="Timmerman A.J."/>
            <person name="Duim B."/>
            <person name="Wagenaar J.A."/>
        </authorList>
    </citation>
    <scope>NUCLEOTIDE SEQUENCE [LARGE SCALE GENOMIC DNA]</scope>
    <source>
        <strain evidence="4">17S00004-5</strain>
    </source>
</reference>
<dbReference type="AlphaFoldDB" id="A0A2P8QZQ4"/>
<sequence length="315" mass="35772">MQEIKKIAIEIPNWLGDAIMATPAIENIIKTYPNSKIILIGSYVSLKAFEGYKNIEKTIINDTKKAKFRYIGLYKLAKSIGKVDLAISFRRSISSKIMMFFVKAYKKFNYKRLTKNTIHQAIRYNDFVNYALHLEHKTGDLSLKFIPFLYKKPTLGINPGATYGSAKRWYPKEFAQVATNLSKNYDIVIFGGPNEKEIAKDIEDELIKNGVLNYQNLAGKTTIKELCEKIAGLALFLTNDSGPMHIAAAYKVTTFAIFGPTNFKETNQWNNPNEHIITKNLSCSPCMKRVCPLKHHNCMKSIKASDVLKVIKENI</sequence>
<dbReference type="PANTHER" id="PTHR30160:SF7">
    <property type="entry name" value="ADP-HEPTOSE--LPS HEPTOSYLTRANSFERASE 2"/>
    <property type="match status" value="1"/>
</dbReference>
<dbReference type="CDD" id="cd03789">
    <property type="entry name" value="GT9_LPS_heptosyltransferase"/>
    <property type="match status" value="1"/>
</dbReference>
<dbReference type="PANTHER" id="PTHR30160">
    <property type="entry name" value="TETRAACYLDISACCHARIDE 4'-KINASE-RELATED"/>
    <property type="match status" value="1"/>
</dbReference>
<dbReference type="GO" id="GO:0009244">
    <property type="term" value="P:lipopolysaccharide core region biosynthetic process"/>
    <property type="evidence" value="ECO:0007669"/>
    <property type="project" value="TreeGrafter"/>
</dbReference>
<gene>
    <name evidence="3" type="ORF">CQ405_06195</name>
</gene>
<dbReference type="Pfam" id="PF01075">
    <property type="entry name" value="Glyco_transf_9"/>
    <property type="match status" value="1"/>
</dbReference>
<keyword evidence="4" id="KW-1185">Reference proteome</keyword>
<dbReference type="InterPro" id="IPR051199">
    <property type="entry name" value="LPS_LOS_Heptosyltrfase"/>
</dbReference>
<keyword evidence="2 3" id="KW-0808">Transferase</keyword>
<dbReference type="GO" id="GO:0005829">
    <property type="term" value="C:cytosol"/>
    <property type="evidence" value="ECO:0007669"/>
    <property type="project" value="TreeGrafter"/>
</dbReference>
<evidence type="ECO:0000313" key="3">
    <source>
        <dbReference type="EMBL" id="PSM51719.1"/>
    </source>
</evidence>
<dbReference type="GO" id="GO:0008713">
    <property type="term" value="F:ADP-heptose-lipopolysaccharide heptosyltransferase activity"/>
    <property type="evidence" value="ECO:0007669"/>
    <property type="project" value="TreeGrafter"/>
</dbReference>
<dbReference type="EMBL" id="PDHH01000005">
    <property type="protein sequence ID" value="PSM51719.1"/>
    <property type="molecule type" value="Genomic_DNA"/>
</dbReference>
<evidence type="ECO:0000256" key="2">
    <source>
        <dbReference type="ARBA" id="ARBA00022679"/>
    </source>
</evidence>
<dbReference type="InterPro" id="IPR002201">
    <property type="entry name" value="Glyco_trans_9"/>
</dbReference>
<name>A0A2P8QZQ4_9BACT</name>
<dbReference type="SUPFAM" id="SSF53756">
    <property type="entry name" value="UDP-Glycosyltransferase/glycogen phosphorylase"/>
    <property type="match status" value="1"/>
</dbReference>